<name>A0A0U5F1E3_9PROT</name>
<proteinExistence type="predicted"/>
<feature type="transmembrane region" description="Helical" evidence="1">
    <location>
        <begin position="94"/>
        <end position="116"/>
    </location>
</feature>
<dbReference type="AlphaFoldDB" id="A0A0U5F1E3"/>
<keyword evidence="1" id="KW-0812">Transmembrane</keyword>
<dbReference type="Proteomes" id="UP000068250">
    <property type="component" value="Chromosome I"/>
</dbReference>
<evidence type="ECO:0000313" key="3">
    <source>
        <dbReference type="Proteomes" id="UP000068250"/>
    </source>
</evidence>
<keyword evidence="1" id="KW-0472">Membrane</keyword>
<protein>
    <submittedName>
        <fullName evidence="2">Uncharacterized protein</fullName>
    </submittedName>
</protein>
<sequence>MCAVWLRWLPSQLWLGVLGPVRGRARITHTGMQAQACAMTIIMGMAVVVVGIAPALAPWAGPAWVPVGPVAAAVDAPVVVAGRAVVRLAVPVDTAAVLLVVVAMVAAPAGVVRVVAGAEVAHAANGLPSICKRPRHCAGPFLYAVYGVGA</sequence>
<evidence type="ECO:0000313" key="2">
    <source>
        <dbReference type="EMBL" id="CEF53747.1"/>
    </source>
</evidence>
<dbReference type="STRING" id="431306.AGA_387"/>
<organism evidence="2 3">
    <name type="scientific">Acetobacter ghanensis</name>
    <dbReference type="NCBI Taxonomy" id="431306"/>
    <lineage>
        <taxon>Bacteria</taxon>
        <taxon>Pseudomonadati</taxon>
        <taxon>Pseudomonadota</taxon>
        <taxon>Alphaproteobacteria</taxon>
        <taxon>Acetobacterales</taxon>
        <taxon>Acetobacteraceae</taxon>
        <taxon>Acetobacter</taxon>
    </lineage>
</organism>
<reference evidence="3" key="1">
    <citation type="submission" date="2014-09" db="EMBL/GenBank/DDBJ databases">
        <authorList>
            <person name="Illeghems K.G."/>
        </authorList>
    </citation>
    <scope>NUCLEOTIDE SEQUENCE [LARGE SCALE GENOMIC DNA]</scope>
    <source>
        <strain evidence="3">LMG 23848T</strain>
    </source>
</reference>
<evidence type="ECO:0000256" key="1">
    <source>
        <dbReference type="SAM" id="Phobius"/>
    </source>
</evidence>
<feature type="transmembrane region" description="Helical" evidence="1">
    <location>
        <begin position="36"/>
        <end position="57"/>
    </location>
</feature>
<dbReference type="EMBL" id="LN609302">
    <property type="protein sequence ID" value="CEF53747.1"/>
    <property type="molecule type" value="Genomic_DNA"/>
</dbReference>
<gene>
    <name evidence="2" type="ORF">AGA_387</name>
</gene>
<keyword evidence="1" id="KW-1133">Transmembrane helix</keyword>
<feature type="transmembrane region" description="Helical" evidence="1">
    <location>
        <begin position="63"/>
        <end position="82"/>
    </location>
</feature>
<dbReference type="PATRIC" id="fig|431306.5.peg.354"/>
<accession>A0A0U5F1E3</accession>